<name>A0A0C1USY4_9BACT</name>
<evidence type="ECO:0000313" key="8">
    <source>
        <dbReference type="EMBL" id="QDQ42624.1"/>
    </source>
</evidence>
<dbReference type="CDD" id="cd03230">
    <property type="entry name" value="ABC_DR_subfamily_A"/>
    <property type="match status" value="1"/>
</dbReference>
<dbReference type="InterPro" id="IPR017871">
    <property type="entry name" value="ABC_transporter-like_CS"/>
</dbReference>
<dbReference type="Proteomes" id="UP000315925">
    <property type="component" value="Chromosome"/>
</dbReference>
<sequence>MSKIAIEVKNLRKDFGKLVAIDQISFSIMESEIVGFLGANGAGKTTLIYLLLGLLTPTSGTIRIFGFCPLSARNEILSFSNFASGYISLPSNLTVRENLLVFARLYRVKQPELKIDFLLDLLEITHLQHKVTGFLSAGELTRVCLCKALLNDPKLLFLDEPTAGLDPSIADKVCELLLELRKKSGVTIIYTSHNMRDVERLCDRIIFMKSGKIVTQGIPLEIVQEFKQRNLEELFIELARK</sequence>
<evidence type="ECO:0000256" key="1">
    <source>
        <dbReference type="ARBA" id="ARBA00005417"/>
    </source>
</evidence>
<dbReference type="PANTHER" id="PTHR42711">
    <property type="entry name" value="ABC TRANSPORTER ATP-BINDING PROTEIN"/>
    <property type="match status" value="1"/>
</dbReference>
<reference evidence="8" key="2">
    <citation type="journal article" date="2019" name="BMC Genomics">
        <title>Complete genome sequence analysis of the thermoacidophilic verrucomicrobial methanotroph 'Candidatus Methylacidiphilum kamchatkense' strain Kam1 and comparison with its closest relatives.</title>
        <authorList>
            <person name="Kruse T."/>
            <person name="Ratnadevi C.M."/>
            <person name="Erikstad H.A."/>
            <person name="Birkeland N.K."/>
        </authorList>
    </citation>
    <scope>NUCLEOTIDE SEQUENCE</scope>
    <source>
        <strain evidence="8">Kam1</strain>
    </source>
</reference>
<gene>
    <name evidence="7" type="ORF">A946_01480</name>
    <name evidence="8" type="ORF">kam1_1401</name>
</gene>
<dbReference type="PROSITE" id="PS00211">
    <property type="entry name" value="ABC_TRANSPORTER_1"/>
    <property type="match status" value="1"/>
</dbReference>
<evidence type="ECO:0000256" key="4">
    <source>
        <dbReference type="ARBA" id="ARBA00022741"/>
    </source>
</evidence>
<dbReference type="PROSITE" id="PS50893">
    <property type="entry name" value="ABC_TRANSPORTER_2"/>
    <property type="match status" value="1"/>
</dbReference>
<evidence type="ECO:0000313" key="9">
    <source>
        <dbReference type="Proteomes" id="UP000031594"/>
    </source>
</evidence>
<dbReference type="Proteomes" id="UP000031594">
    <property type="component" value="Unassembled WGS sequence"/>
</dbReference>
<keyword evidence="2" id="KW-0813">Transport</keyword>
<reference evidence="7 9" key="1">
    <citation type="submission" date="2014-08" db="EMBL/GenBank/DDBJ databases">
        <title>Methylacidiphilum kamchatkense strain Kam1 draft genome sequence.</title>
        <authorList>
            <person name="Birkeland N.-K."/>
            <person name="Erikstad H.A."/>
        </authorList>
    </citation>
    <scope>NUCLEOTIDE SEQUENCE [LARGE SCALE GENOMIC DNA]</scope>
    <source>
        <strain evidence="7 9">Kam1</strain>
    </source>
</reference>
<evidence type="ECO:0000313" key="10">
    <source>
        <dbReference type="Proteomes" id="UP000315925"/>
    </source>
</evidence>
<dbReference type="InterPro" id="IPR050763">
    <property type="entry name" value="ABC_transporter_ATP-binding"/>
</dbReference>
<dbReference type="EMBL" id="CP037899">
    <property type="protein sequence ID" value="QDQ42624.1"/>
    <property type="molecule type" value="Genomic_DNA"/>
</dbReference>
<evidence type="ECO:0000313" key="7">
    <source>
        <dbReference type="EMBL" id="KIE59394.1"/>
    </source>
</evidence>
<evidence type="ECO:0000256" key="2">
    <source>
        <dbReference type="ARBA" id="ARBA00022448"/>
    </source>
</evidence>
<dbReference type="EMBL" id="JQNX01000001">
    <property type="protein sequence ID" value="KIE59394.1"/>
    <property type="molecule type" value="Genomic_DNA"/>
</dbReference>
<dbReference type="KEGG" id="mkc:kam1_1401"/>
<dbReference type="Pfam" id="PF00005">
    <property type="entry name" value="ABC_tran"/>
    <property type="match status" value="1"/>
</dbReference>
<dbReference type="GO" id="GO:0016887">
    <property type="term" value="F:ATP hydrolysis activity"/>
    <property type="evidence" value="ECO:0007669"/>
    <property type="project" value="InterPro"/>
</dbReference>
<organism evidence="8 10">
    <name type="scientific">Methylacidiphilum kamchatkense Kam1</name>
    <dbReference type="NCBI Taxonomy" id="1202785"/>
    <lineage>
        <taxon>Bacteria</taxon>
        <taxon>Pseudomonadati</taxon>
        <taxon>Verrucomicrobiota</taxon>
        <taxon>Methylacidiphilae</taxon>
        <taxon>Methylacidiphilales</taxon>
        <taxon>Methylacidiphilaceae</taxon>
        <taxon>Methylacidiphilum (ex Ratnadevi et al. 2023)</taxon>
    </lineage>
</organism>
<accession>A0A0C1USY4</accession>
<dbReference type="AlphaFoldDB" id="A0A0C1USY4"/>
<protein>
    <submittedName>
        <fullName evidence="7">ABC transporter ATP-binding protein</fullName>
    </submittedName>
    <submittedName>
        <fullName evidence="8">ABC-2 type transport system ATP-binding protein</fullName>
    </submittedName>
</protein>
<feature type="domain" description="ABC transporter" evidence="6">
    <location>
        <begin position="6"/>
        <end position="235"/>
    </location>
</feature>
<dbReference type="SMART" id="SM00382">
    <property type="entry name" value="AAA"/>
    <property type="match status" value="1"/>
</dbReference>
<dbReference type="InterPro" id="IPR027417">
    <property type="entry name" value="P-loop_NTPase"/>
</dbReference>
<dbReference type="OrthoDB" id="9809450at2"/>
<keyword evidence="3" id="KW-0536">Nodulation</keyword>
<keyword evidence="4" id="KW-0547">Nucleotide-binding</keyword>
<evidence type="ECO:0000259" key="6">
    <source>
        <dbReference type="PROSITE" id="PS50893"/>
    </source>
</evidence>
<dbReference type="PANTHER" id="PTHR42711:SF5">
    <property type="entry name" value="ABC TRANSPORTER ATP-BINDING PROTEIN NATA"/>
    <property type="match status" value="1"/>
</dbReference>
<dbReference type="Gene3D" id="3.40.50.300">
    <property type="entry name" value="P-loop containing nucleotide triphosphate hydrolases"/>
    <property type="match status" value="1"/>
</dbReference>
<keyword evidence="9" id="KW-1185">Reference proteome</keyword>
<comment type="similarity">
    <text evidence="1">Belongs to the ABC transporter superfamily.</text>
</comment>
<dbReference type="STRING" id="1202785.A946_01480"/>
<reference evidence="10" key="3">
    <citation type="submission" date="2019-03" db="EMBL/GenBank/DDBJ databases">
        <title>Complete genome of Methylacidiphilum kamchatkense Kam1.</title>
        <authorList>
            <person name="Kruse T."/>
            <person name="Murarilal Ratnadevi C."/>
            <person name="Erikstad H.-A."/>
            <person name="Birkeland N.-K."/>
        </authorList>
    </citation>
    <scope>NUCLEOTIDE SEQUENCE [LARGE SCALE GENOMIC DNA]</scope>
    <source>
        <strain evidence="10">kam1</strain>
    </source>
</reference>
<dbReference type="InterPro" id="IPR003593">
    <property type="entry name" value="AAA+_ATPase"/>
</dbReference>
<evidence type="ECO:0000256" key="3">
    <source>
        <dbReference type="ARBA" id="ARBA00022458"/>
    </source>
</evidence>
<keyword evidence="5 8" id="KW-0067">ATP-binding</keyword>
<evidence type="ECO:0000256" key="5">
    <source>
        <dbReference type="ARBA" id="ARBA00022840"/>
    </source>
</evidence>
<dbReference type="InterPro" id="IPR003439">
    <property type="entry name" value="ABC_transporter-like_ATP-bd"/>
</dbReference>
<dbReference type="GO" id="GO:0005524">
    <property type="term" value="F:ATP binding"/>
    <property type="evidence" value="ECO:0007669"/>
    <property type="project" value="UniProtKB-KW"/>
</dbReference>
<dbReference type="SUPFAM" id="SSF52540">
    <property type="entry name" value="P-loop containing nucleoside triphosphate hydrolases"/>
    <property type="match status" value="1"/>
</dbReference>
<proteinExistence type="inferred from homology"/>